<dbReference type="EMBL" id="WEGJ01000008">
    <property type="protein sequence ID" value="MQY12632.1"/>
    <property type="molecule type" value="Genomic_DNA"/>
</dbReference>
<keyword evidence="1" id="KW-0378">Hydrolase</keyword>
<dbReference type="InterPro" id="IPR050155">
    <property type="entry name" value="HAD-like_hydrolase_sf"/>
</dbReference>
<dbReference type="Pfam" id="PF00702">
    <property type="entry name" value="Hydrolase"/>
    <property type="match status" value="1"/>
</dbReference>
<dbReference type="GO" id="GO:0006281">
    <property type="term" value="P:DNA repair"/>
    <property type="evidence" value="ECO:0007669"/>
    <property type="project" value="TreeGrafter"/>
</dbReference>
<keyword evidence="2" id="KW-1185">Reference proteome</keyword>
<dbReference type="PANTHER" id="PTHR43434">
    <property type="entry name" value="PHOSPHOGLYCOLATE PHOSPHATASE"/>
    <property type="match status" value="1"/>
</dbReference>
<comment type="caution">
    <text evidence="1">The sequence shown here is derived from an EMBL/GenBank/DDBJ whole genome shotgun (WGS) entry which is preliminary data.</text>
</comment>
<dbReference type="InterPro" id="IPR006439">
    <property type="entry name" value="HAD-SF_hydro_IA"/>
</dbReference>
<dbReference type="NCBIfam" id="TIGR01509">
    <property type="entry name" value="HAD-SF-IA-v3"/>
    <property type="match status" value="1"/>
</dbReference>
<dbReference type="CDD" id="cd07526">
    <property type="entry name" value="HAD_BPGM_like"/>
    <property type="match status" value="1"/>
</dbReference>
<dbReference type="PANTHER" id="PTHR43434:SF1">
    <property type="entry name" value="PHOSPHOGLYCOLATE PHOSPHATASE"/>
    <property type="match status" value="1"/>
</dbReference>
<dbReference type="Gene3D" id="1.10.150.240">
    <property type="entry name" value="Putative phosphatase, domain 2"/>
    <property type="match status" value="1"/>
</dbReference>
<name>A0A7K0CI24_9ACTN</name>
<dbReference type="SFLD" id="SFLDS00003">
    <property type="entry name" value="Haloacid_Dehalogenase"/>
    <property type="match status" value="1"/>
</dbReference>
<dbReference type="InterPro" id="IPR023198">
    <property type="entry name" value="PGP-like_dom2"/>
</dbReference>
<organism evidence="1 2">
    <name type="scientific">Streptomyces smaragdinus</name>
    <dbReference type="NCBI Taxonomy" id="2585196"/>
    <lineage>
        <taxon>Bacteria</taxon>
        <taxon>Bacillati</taxon>
        <taxon>Actinomycetota</taxon>
        <taxon>Actinomycetes</taxon>
        <taxon>Kitasatosporales</taxon>
        <taxon>Streptomycetaceae</taxon>
        <taxon>Streptomyces</taxon>
    </lineage>
</organism>
<dbReference type="EC" id="3.1.3.-" evidence="1"/>
<reference evidence="1 2" key="1">
    <citation type="submission" date="2019-10" db="EMBL/GenBank/DDBJ databases">
        <title>Streptomyces smaragdinus sp. nov. and Streptomyces fabii sp. nov., isolated from the gut of fungus growing-termite Macrotermes natalensis.</title>
        <authorList>
            <person name="Schwitalla J."/>
            <person name="Benndorf R."/>
            <person name="Martin K."/>
            <person name="De Beer W."/>
            <person name="Kaster A.-K."/>
            <person name="Vollmers J."/>
            <person name="Poulsen M."/>
            <person name="Beemelmanns C."/>
        </authorList>
    </citation>
    <scope>NUCLEOTIDE SEQUENCE [LARGE SCALE GENOMIC DNA]</scope>
    <source>
        <strain evidence="1 2">RB5</strain>
    </source>
</reference>
<protein>
    <submittedName>
        <fullName evidence="1">6-phosphogluconate phosphatase</fullName>
        <ecNumber evidence="1">3.1.3.-</ecNumber>
    </submittedName>
</protein>
<dbReference type="SUPFAM" id="SSF56784">
    <property type="entry name" value="HAD-like"/>
    <property type="match status" value="1"/>
</dbReference>
<dbReference type="Gene3D" id="3.40.50.1000">
    <property type="entry name" value="HAD superfamily/HAD-like"/>
    <property type="match status" value="1"/>
</dbReference>
<dbReference type="AlphaFoldDB" id="A0A7K0CI24"/>
<dbReference type="Proteomes" id="UP000466345">
    <property type="component" value="Unassembled WGS sequence"/>
</dbReference>
<proteinExistence type="predicted"/>
<sequence>MVMNKPIELVIFDCDGVLVDTERLAVRIQIEIGDELGWTLTADEVIDRFVGKSESSIHAMITERLGGEAADRWHERNRELHRVAIDTELTAVEGIEDALDAITLPTCVASSGSHGKMRHTLGRTGLWDRFEGRIFSATEVARGKPAPDLFLHAARSMGFAPEVCVVVEDSQYGVRAARAAGMRSLGFAGGVTPGEWLAGEGTVVFRSMRELPGVIDALGQ</sequence>
<dbReference type="InterPro" id="IPR023214">
    <property type="entry name" value="HAD_sf"/>
</dbReference>
<accession>A0A7K0CI24</accession>
<dbReference type="GO" id="GO:0005829">
    <property type="term" value="C:cytosol"/>
    <property type="evidence" value="ECO:0007669"/>
    <property type="project" value="TreeGrafter"/>
</dbReference>
<dbReference type="NCBIfam" id="TIGR01549">
    <property type="entry name" value="HAD-SF-IA-v1"/>
    <property type="match status" value="1"/>
</dbReference>
<dbReference type="InterPro" id="IPR036412">
    <property type="entry name" value="HAD-like_sf"/>
</dbReference>
<dbReference type="GO" id="GO:0008967">
    <property type="term" value="F:phosphoglycolate phosphatase activity"/>
    <property type="evidence" value="ECO:0007669"/>
    <property type="project" value="TreeGrafter"/>
</dbReference>
<dbReference type="SFLD" id="SFLDG01129">
    <property type="entry name" value="C1.5:_HAD__Beta-PGM__Phosphata"/>
    <property type="match status" value="1"/>
</dbReference>
<gene>
    <name evidence="1" type="primary">yieH</name>
    <name evidence="1" type="ORF">SRB5_27680</name>
</gene>
<evidence type="ECO:0000313" key="2">
    <source>
        <dbReference type="Proteomes" id="UP000466345"/>
    </source>
</evidence>
<dbReference type="SFLD" id="SFLDG01135">
    <property type="entry name" value="C1.5.6:_HAD__Beta-PGM__Phospha"/>
    <property type="match status" value="1"/>
</dbReference>
<evidence type="ECO:0000313" key="1">
    <source>
        <dbReference type="EMBL" id="MQY12632.1"/>
    </source>
</evidence>